<gene>
    <name evidence="2" type="ORF">MHSWG343_03630</name>
</gene>
<reference evidence="2 3" key="1">
    <citation type="submission" date="2019-01" db="EMBL/GenBank/DDBJ databases">
        <title>Draft genome sequences of Candidatus Mycoplasma haemohominis SWG34-3 identified from a patient with pyrexia, anemia and liver dysfunction.</title>
        <authorList>
            <person name="Sekizuka T."/>
            <person name="Hattori N."/>
            <person name="Katano H."/>
            <person name="Takuma T."/>
            <person name="Ito T."/>
            <person name="Arai N."/>
            <person name="Yanai R."/>
            <person name="Ishii S."/>
            <person name="Miura Y."/>
            <person name="Tokunaga T."/>
            <person name="Watanabe H."/>
            <person name="Nomura N."/>
            <person name="Eguchi J."/>
            <person name="Arai T."/>
            <person name="Hasegawa H."/>
            <person name="Nakamaki T."/>
            <person name="Wakita T."/>
            <person name="Niki Y."/>
            <person name="Kuroda M."/>
        </authorList>
    </citation>
    <scope>NUCLEOTIDE SEQUENCE [LARGE SCALE GENOMIC DNA]</scope>
    <source>
        <strain evidence="2">SWG34-3</strain>
    </source>
</reference>
<keyword evidence="1" id="KW-1133">Transmembrane helix</keyword>
<dbReference type="Proteomes" id="UP000324831">
    <property type="component" value="Unassembled WGS sequence"/>
</dbReference>
<feature type="transmembrane region" description="Helical" evidence="1">
    <location>
        <begin position="20"/>
        <end position="40"/>
    </location>
</feature>
<dbReference type="EMBL" id="BIMN01000001">
    <property type="protein sequence ID" value="GCE63367.1"/>
    <property type="molecule type" value="Genomic_DNA"/>
</dbReference>
<protein>
    <submittedName>
        <fullName evidence="2">Uncharacterized protein</fullName>
    </submittedName>
</protein>
<evidence type="ECO:0000313" key="2">
    <source>
        <dbReference type="EMBL" id="GCE63367.1"/>
    </source>
</evidence>
<name>A0A478FQI9_9MOLU</name>
<dbReference type="AlphaFoldDB" id="A0A478FQI9"/>
<dbReference type="RefSeq" id="WP_216082950.1">
    <property type="nucleotide sequence ID" value="NZ_CACTIB010000008.1"/>
</dbReference>
<keyword evidence="1" id="KW-0812">Transmembrane</keyword>
<comment type="caution">
    <text evidence="2">The sequence shown here is derived from an EMBL/GenBank/DDBJ whole genome shotgun (WGS) entry which is preliminary data.</text>
</comment>
<accession>A0A478FQI9</accession>
<organism evidence="2 3">
    <name type="scientific">Candidatus Mycoplasma haematohominis</name>
    <dbReference type="NCBI Taxonomy" id="1494318"/>
    <lineage>
        <taxon>Bacteria</taxon>
        <taxon>Bacillati</taxon>
        <taxon>Mycoplasmatota</taxon>
        <taxon>Mollicutes</taxon>
        <taxon>Mycoplasmataceae</taxon>
        <taxon>Mycoplasma</taxon>
    </lineage>
</organism>
<proteinExistence type="predicted"/>
<feature type="transmembrane region" description="Helical" evidence="1">
    <location>
        <begin position="61"/>
        <end position="79"/>
    </location>
</feature>
<feature type="transmembrane region" description="Helical" evidence="1">
    <location>
        <begin position="131"/>
        <end position="152"/>
    </location>
</feature>
<keyword evidence="1" id="KW-0472">Membrane</keyword>
<evidence type="ECO:0000313" key="3">
    <source>
        <dbReference type="Proteomes" id="UP000324831"/>
    </source>
</evidence>
<sequence length="169" mass="19806">MDDIGVRYINQYLKNSGWMILVWGIDILLAIVKMVAIYRFSYFEPEQIMSKLFDGSSVTKIFIFLILFFFIWKLIYISVDGFNIYSSSRLHSYLIFLDASDSHFLTTKVKQAKWLVIADLILSIVFLNSPIFNVILMVIGWAVKVVFVISYFHLKKLLHWKNNDDSIVE</sequence>
<evidence type="ECO:0000256" key="1">
    <source>
        <dbReference type="SAM" id="Phobius"/>
    </source>
</evidence>